<dbReference type="PANTHER" id="PTHR46212">
    <property type="entry name" value="PEFLIN"/>
    <property type="match status" value="1"/>
</dbReference>
<dbReference type="PROSITE" id="PS50222">
    <property type="entry name" value="EF_HAND_2"/>
    <property type="match status" value="1"/>
</dbReference>
<organism evidence="8 9">
    <name type="scientific">Vanrija humicola</name>
    <name type="common">Yeast</name>
    <name type="synonym">Cryptococcus humicola</name>
    <dbReference type="NCBI Taxonomy" id="5417"/>
    <lineage>
        <taxon>Eukaryota</taxon>
        <taxon>Fungi</taxon>
        <taxon>Dikarya</taxon>
        <taxon>Basidiomycota</taxon>
        <taxon>Agaricomycotina</taxon>
        <taxon>Tremellomycetes</taxon>
        <taxon>Trichosporonales</taxon>
        <taxon>Trichosporonaceae</taxon>
        <taxon>Vanrija</taxon>
    </lineage>
</organism>
<gene>
    <name evidence="8" type="ORF">VHUM_03326</name>
</gene>
<dbReference type="InterPro" id="IPR002048">
    <property type="entry name" value="EF_hand_dom"/>
</dbReference>
<evidence type="ECO:0000256" key="2">
    <source>
        <dbReference type="ARBA" id="ARBA00022490"/>
    </source>
</evidence>
<dbReference type="Gene3D" id="1.10.238.10">
    <property type="entry name" value="EF-hand"/>
    <property type="match status" value="1"/>
</dbReference>
<evidence type="ECO:0000259" key="7">
    <source>
        <dbReference type="PROSITE" id="PS50222"/>
    </source>
</evidence>
<feature type="region of interest" description="Disordered" evidence="6">
    <location>
        <begin position="1"/>
        <end position="299"/>
    </location>
</feature>
<dbReference type="InterPro" id="IPR011992">
    <property type="entry name" value="EF-hand-dom_pair"/>
</dbReference>
<dbReference type="OrthoDB" id="186625at2759"/>
<feature type="compositionally biased region" description="Basic and acidic residues" evidence="6">
    <location>
        <begin position="57"/>
        <end position="81"/>
    </location>
</feature>
<dbReference type="SUPFAM" id="SSF47473">
    <property type="entry name" value="EF-hand"/>
    <property type="match status" value="1"/>
</dbReference>
<dbReference type="EMBL" id="QKWK01000009">
    <property type="protein sequence ID" value="TXT07156.1"/>
    <property type="molecule type" value="Genomic_DNA"/>
</dbReference>
<proteinExistence type="predicted"/>
<dbReference type="GO" id="GO:0005737">
    <property type="term" value="C:cytoplasm"/>
    <property type="evidence" value="ECO:0007669"/>
    <property type="project" value="UniProtKB-SubCell"/>
</dbReference>
<comment type="subcellular location">
    <subcellularLocation>
        <location evidence="1">Cytoplasm</location>
    </subcellularLocation>
</comment>
<feature type="compositionally biased region" description="Pro residues" evidence="6">
    <location>
        <begin position="27"/>
        <end position="40"/>
    </location>
</feature>
<feature type="compositionally biased region" description="Pro residues" evidence="6">
    <location>
        <begin position="128"/>
        <end position="159"/>
    </location>
</feature>
<keyword evidence="5" id="KW-0106">Calcium</keyword>
<accession>A0A7D8UXI0</accession>
<dbReference type="Proteomes" id="UP000473826">
    <property type="component" value="Unassembled WGS sequence"/>
</dbReference>
<evidence type="ECO:0000313" key="8">
    <source>
        <dbReference type="EMBL" id="TXT07156.1"/>
    </source>
</evidence>
<feature type="domain" description="EF-hand" evidence="7">
    <location>
        <begin position="365"/>
        <end position="400"/>
    </location>
</feature>
<feature type="compositionally biased region" description="Pro residues" evidence="6">
    <location>
        <begin position="107"/>
        <end position="120"/>
    </location>
</feature>
<feature type="compositionally biased region" description="Polar residues" evidence="6">
    <location>
        <begin position="164"/>
        <end position="182"/>
    </location>
</feature>
<evidence type="ECO:0000256" key="1">
    <source>
        <dbReference type="ARBA" id="ARBA00004496"/>
    </source>
</evidence>
<dbReference type="PROSITE" id="PS00018">
    <property type="entry name" value="EF_HAND_1"/>
    <property type="match status" value="2"/>
</dbReference>
<comment type="caution">
    <text evidence="8">The sequence shown here is derived from an EMBL/GenBank/DDBJ whole genome shotgun (WGS) entry which is preliminary data.</text>
</comment>
<feature type="compositionally biased region" description="Pro residues" evidence="6">
    <location>
        <begin position="241"/>
        <end position="262"/>
    </location>
</feature>
<dbReference type="PANTHER" id="PTHR46212:SF3">
    <property type="entry name" value="GH27120P"/>
    <property type="match status" value="1"/>
</dbReference>
<name>A0A7D8UXI0_VANHU</name>
<sequence>MSFLGRPSAGDSPFAIGDRAMRDTSSPQPPHQKNPSPRNPQPGAYMATPSPYGSVSDEARRRYEERYAKKRAEDDAKRRQEAWGQPQSPSTPQRQPTAAQHQQSYHQPPPQQNYGQPPPQQQQQYHARPPPQEQYSRPPPQQQQQGPPPQQQYAQPPPRLHSLSAAQRAQSPQNYGQPQQRYESPPPNAFASHHNPPVGSPSPASTQPQRDPRLEQQRYSGGSQYAQQAQQQQQAYGGYTSPPPPQQQQAPPPQQQQAPPPQQQQQYQQQAPPPQQQQQQQQQRPQPQVSPAPPPAASAEEELEALFNQFDSSRTGQLNSWDLQRLLEKDATMEAREDCVKMLMNIFDTDRSGSINFMEFEGLYRYIQDWHGIFRRFDQDNSGLIDRRELHAALQGFGFSLPSDMVRKLEKRFAPPPKAGEERGKGISFDRFLMACVTVKHYTEAFRRYDPNNTGSATMDYHAFVSCLWFVGDCADPCQMDIVMEAPS</sequence>
<dbReference type="Pfam" id="PF13405">
    <property type="entry name" value="EF-hand_6"/>
    <property type="match status" value="1"/>
</dbReference>
<feature type="compositionally biased region" description="Low complexity" evidence="6">
    <location>
        <begin position="263"/>
        <end position="287"/>
    </location>
</feature>
<keyword evidence="2" id="KW-0963">Cytoplasm</keyword>
<keyword evidence="9" id="KW-1185">Reference proteome</keyword>
<reference evidence="8 9" key="1">
    <citation type="journal article" date="2019" name="PLoS Genet.">
        <title>Convergent evolution of linked mating-type loci in basidiomycete fungi.</title>
        <authorList>
            <person name="Sun S."/>
            <person name="Coelho M.A."/>
            <person name="Heitman J."/>
            <person name="Nowrousian M."/>
        </authorList>
    </citation>
    <scope>NUCLEOTIDE SEQUENCE [LARGE SCALE GENOMIC DNA]</scope>
    <source>
        <strain evidence="8 9">CBS 4282</strain>
    </source>
</reference>
<evidence type="ECO:0000256" key="3">
    <source>
        <dbReference type="ARBA" id="ARBA00022723"/>
    </source>
</evidence>
<protein>
    <recommendedName>
        <fullName evidence="7">EF-hand domain-containing protein</fullName>
    </recommendedName>
</protein>
<feature type="compositionally biased region" description="Low complexity" evidence="6">
    <location>
        <begin position="85"/>
        <end position="106"/>
    </location>
</feature>
<dbReference type="GO" id="GO:0005509">
    <property type="term" value="F:calcium ion binding"/>
    <property type="evidence" value="ECO:0007669"/>
    <property type="project" value="InterPro"/>
</dbReference>
<keyword evidence="4" id="KW-0677">Repeat</keyword>
<dbReference type="AlphaFoldDB" id="A0A7D8UXI0"/>
<dbReference type="InterPro" id="IPR051426">
    <property type="entry name" value="Peflin/Sorcin_CaBP"/>
</dbReference>
<feature type="compositionally biased region" description="Low complexity" evidence="6">
    <location>
        <begin position="219"/>
        <end position="239"/>
    </location>
</feature>
<dbReference type="CDD" id="cd16180">
    <property type="entry name" value="EFh_PEF_Group_I"/>
    <property type="match status" value="1"/>
</dbReference>
<dbReference type="InterPro" id="IPR018247">
    <property type="entry name" value="EF_Hand_1_Ca_BS"/>
</dbReference>
<evidence type="ECO:0000256" key="6">
    <source>
        <dbReference type="SAM" id="MobiDB-lite"/>
    </source>
</evidence>
<evidence type="ECO:0000256" key="4">
    <source>
        <dbReference type="ARBA" id="ARBA00022737"/>
    </source>
</evidence>
<dbReference type="Pfam" id="PF13499">
    <property type="entry name" value="EF-hand_7"/>
    <property type="match status" value="1"/>
</dbReference>
<dbReference type="GO" id="GO:0048306">
    <property type="term" value="F:calcium-dependent protein binding"/>
    <property type="evidence" value="ECO:0007669"/>
    <property type="project" value="UniProtKB-ARBA"/>
</dbReference>
<keyword evidence="3" id="KW-0479">Metal-binding</keyword>
<evidence type="ECO:0000313" key="9">
    <source>
        <dbReference type="Proteomes" id="UP000473826"/>
    </source>
</evidence>
<dbReference type="SMART" id="SM00054">
    <property type="entry name" value="EFh"/>
    <property type="match status" value="3"/>
</dbReference>
<evidence type="ECO:0000256" key="5">
    <source>
        <dbReference type="ARBA" id="ARBA00022837"/>
    </source>
</evidence>